<organism evidence="7 8">
    <name type="scientific">Kingdonia uniflora</name>
    <dbReference type="NCBI Taxonomy" id="39325"/>
    <lineage>
        <taxon>Eukaryota</taxon>
        <taxon>Viridiplantae</taxon>
        <taxon>Streptophyta</taxon>
        <taxon>Embryophyta</taxon>
        <taxon>Tracheophyta</taxon>
        <taxon>Spermatophyta</taxon>
        <taxon>Magnoliopsida</taxon>
        <taxon>Ranunculales</taxon>
        <taxon>Circaeasteraceae</taxon>
        <taxon>Kingdonia</taxon>
    </lineage>
</organism>
<dbReference type="PANTHER" id="PTHR35549:SF1">
    <property type="entry name" value="OS04G0584500 PROTEIN"/>
    <property type="match status" value="1"/>
</dbReference>
<dbReference type="Pfam" id="PF04564">
    <property type="entry name" value="U-box"/>
    <property type="match status" value="1"/>
</dbReference>
<evidence type="ECO:0000256" key="5">
    <source>
        <dbReference type="SAM" id="MobiDB-lite"/>
    </source>
</evidence>
<sequence>MASPSLHDLLTEEGFKGRKSMRSRSSFGSVPVSMPLYLYNKDHLNQFSSPSGVKVKPERAKSDVSKYKSISELQRSERANFERPQDNLLLSERVPRGPRDSELFGGIDFSARRRSDAHASERLRDIFLNEGQEIMSSGESFSNGSRDRKKYKEGSSKNLAEHASFNQNSWKNSNSFGNFGSQKHKDVEKSVTKPALDEVANKAMVSILSSYITVFLKDKEFRDSVRRNCSSCLNTNKLEEENLQADNKVISNFEDAMETVERVVEEYGNANELKKACLQLSVVTSLNLKDLKDGFTSGIPNSQLSACAHLYLSVIYKLQKKDLVSAKHLLQVFCDSPFQARKILLHELWDYIFLPNFLHLSAWYDKEVGSLPDTSSKARKLKLLDKVYSDILDSGTYQFAVYYKDWLTEGVEAPAIPSIHVPPVLSVKGFPSGSLHGHSSDISSPCSSVSSQPMISRKLYDDVCGHRKKIDGVVRMGSGEEEESFDNCTSSFDTTEEEKKTVIYSSGQGKYTGEPIDENINGSKSVKAIHCADGLLQIAEGSKSACKGDFPKEEEIKGVVGNTHFWQSPGSTHMLDVLPPQKANELTLKKLAESVFQQLQSEDSIGLTIPIRGSPSKILMHDSYANRTNKSLYVEDIPTLPAGVYSKRTTKMYGYSVLSQSLVEEGGQYVNDEYVEDGSFFSNTPKDFICPLTGELFDDPVTLETGETFEKAAIKEWFSKGNKKCPITGRNLECLAVPITNFILKRVIDSWKSEHCRNLLSFASKMAGSSFENGLKSKDERAVSILEQLLVGFKTGERLTNAKHLISLGGLQFLIRRFEFGNLQEKTRVVALLLCCIEADGGCRNYLAKNINKACLLELLHNKQTQSRASAVLLLTELICLNRRAEILSFLSSLQKKGIMNTMHVLLVYLQGSAPDQKPLVAVLLLHFNLLVEPRKYSIYREEAVDSITMALESSLIDEKVREQCCRALLILGGHFSFTGELLTENWLLRQAGFYEGCDSNYLDNSEGNSGICEIDSLEEEEKVREEWWKKIATILLGNGKKISFLEMISKCLGSGNSSLVRMCLITVAWISHALTLLTDAEFQLSAFSALVPRLKESLESGEWVEHRVLASMTLLNFTKISECRVVLMTIGQEIRAPLQSLAGVTWTAKHLLAVISGEGL</sequence>
<evidence type="ECO:0000256" key="4">
    <source>
        <dbReference type="ARBA" id="ARBA00022679"/>
    </source>
</evidence>
<evidence type="ECO:0000313" key="7">
    <source>
        <dbReference type="EMBL" id="KAF6149341.1"/>
    </source>
</evidence>
<evidence type="ECO:0000259" key="6">
    <source>
        <dbReference type="PROSITE" id="PS51698"/>
    </source>
</evidence>
<dbReference type="Pfam" id="PF23568">
    <property type="entry name" value="ARM_LIN"/>
    <property type="match status" value="1"/>
</dbReference>
<dbReference type="InterPro" id="IPR003613">
    <property type="entry name" value="Ubox_domain"/>
</dbReference>
<dbReference type="Gene3D" id="1.25.10.10">
    <property type="entry name" value="Leucine-rich Repeat Variant"/>
    <property type="match status" value="1"/>
</dbReference>
<keyword evidence="8" id="KW-1185">Reference proteome</keyword>
<name>A0A7J7M388_9MAGN</name>
<keyword evidence="4" id="KW-0808">Transferase</keyword>
<gene>
    <name evidence="7" type="ORF">GIB67_016879</name>
</gene>
<dbReference type="SUPFAM" id="SSF57850">
    <property type="entry name" value="RING/U-box"/>
    <property type="match status" value="1"/>
</dbReference>
<dbReference type="Gene3D" id="3.30.40.10">
    <property type="entry name" value="Zinc/RING finger domain, C3HC4 (zinc finger)"/>
    <property type="match status" value="1"/>
</dbReference>
<dbReference type="InterPro" id="IPR056512">
    <property type="entry name" value="LIN_N"/>
</dbReference>
<dbReference type="InterPro" id="IPR055566">
    <property type="entry name" value="ARM_LIN"/>
</dbReference>
<dbReference type="AlphaFoldDB" id="A0A7J7M388"/>
<evidence type="ECO:0000256" key="1">
    <source>
        <dbReference type="ARBA" id="ARBA00000900"/>
    </source>
</evidence>
<evidence type="ECO:0000313" key="8">
    <source>
        <dbReference type="Proteomes" id="UP000541444"/>
    </source>
</evidence>
<dbReference type="PROSITE" id="PS51698">
    <property type="entry name" value="U_BOX"/>
    <property type="match status" value="1"/>
</dbReference>
<dbReference type="GO" id="GO:0016567">
    <property type="term" value="P:protein ubiquitination"/>
    <property type="evidence" value="ECO:0007669"/>
    <property type="project" value="UniProtKB-UniPathway"/>
</dbReference>
<dbReference type="EC" id="2.3.2.27" evidence="3"/>
<protein>
    <recommendedName>
        <fullName evidence="3">RING-type E3 ubiquitin transferase</fullName>
        <ecNumber evidence="3">2.3.2.27</ecNumber>
    </recommendedName>
</protein>
<evidence type="ECO:0000256" key="2">
    <source>
        <dbReference type="ARBA" id="ARBA00004906"/>
    </source>
</evidence>
<dbReference type="EMBL" id="JACGCM010001796">
    <property type="protein sequence ID" value="KAF6149341.1"/>
    <property type="molecule type" value="Genomic_DNA"/>
</dbReference>
<dbReference type="InterPro" id="IPR013083">
    <property type="entry name" value="Znf_RING/FYVE/PHD"/>
</dbReference>
<dbReference type="PANTHER" id="PTHR35549">
    <property type="entry name" value="OS04G0584500 PROTEIN"/>
    <property type="match status" value="1"/>
</dbReference>
<dbReference type="SUPFAM" id="SSF48371">
    <property type="entry name" value="ARM repeat"/>
    <property type="match status" value="1"/>
</dbReference>
<feature type="region of interest" description="Disordered" evidence="5">
    <location>
        <begin position="137"/>
        <end position="157"/>
    </location>
</feature>
<dbReference type="CDD" id="cd16664">
    <property type="entry name" value="RING-Ubox_PUB"/>
    <property type="match status" value="1"/>
</dbReference>
<feature type="domain" description="U-box" evidence="6">
    <location>
        <begin position="683"/>
        <end position="758"/>
    </location>
</feature>
<dbReference type="GO" id="GO:0061630">
    <property type="term" value="F:ubiquitin protein ligase activity"/>
    <property type="evidence" value="ECO:0007669"/>
    <property type="project" value="UniProtKB-EC"/>
</dbReference>
<dbReference type="InterPro" id="IPR011989">
    <property type="entry name" value="ARM-like"/>
</dbReference>
<comment type="caution">
    <text evidence="7">The sequence shown here is derived from an EMBL/GenBank/DDBJ whole genome shotgun (WGS) entry which is preliminary data.</text>
</comment>
<accession>A0A7J7M388</accession>
<dbReference type="SMART" id="SM00504">
    <property type="entry name" value="Ubox"/>
    <property type="match status" value="1"/>
</dbReference>
<reference evidence="7 8" key="1">
    <citation type="journal article" date="2020" name="IScience">
        <title>Genome Sequencing of the Endangered Kingdonia uniflora (Circaeasteraceae, Ranunculales) Reveals Potential Mechanisms of Evolutionary Specialization.</title>
        <authorList>
            <person name="Sun Y."/>
            <person name="Deng T."/>
            <person name="Zhang A."/>
            <person name="Moore M.J."/>
            <person name="Landis J.B."/>
            <person name="Lin N."/>
            <person name="Zhang H."/>
            <person name="Zhang X."/>
            <person name="Huang J."/>
            <person name="Zhang X."/>
            <person name="Sun H."/>
            <person name="Wang H."/>
        </authorList>
    </citation>
    <scope>NUCLEOTIDE SEQUENCE [LARGE SCALE GENOMIC DNA]</scope>
    <source>
        <strain evidence="7">TB1705</strain>
        <tissue evidence="7">Leaf</tissue>
    </source>
</reference>
<dbReference type="OrthoDB" id="10064100at2759"/>
<dbReference type="Proteomes" id="UP000541444">
    <property type="component" value="Unassembled WGS sequence"/>
</dbReference>
<dbReference type="InterPro" id="IPR045210">
    <property type="entry name" value="RING-Ubox_PUB"/>
</dbReference>
<evidence type="ECO:0000256" key="3">
    <source>
        <dbReference type="ARBA" id="ARBA00012483"/>
    </source>
</evidence>
<comment type="pathway">
    <text evidence="2">Protein modification; protein ubiquitination.</text>
</comment>
<dbReference type="InterPro" id="IPR016024">
    <property type="entry name" value="ARM-type_fold"/>
</dbReference>
<dbReference type="Pfam" id="PF23628">
    <property type="entry name" value="ARM_LIN_C"/>
    <property type="match status" value="1"/>
</dbReference>
<feature type="region of interest" description="Disordered" evidence="5">
    <location>
        <begin position="1"/>
        <end position="29"/>
    </location>
</feature>
<proteinExistence type="predicted"/>
<comment type="catalytic activity">
    <reaction evidence="1">
        <text>S-ubiquitinyl-[E2 ubiquitin-conjugating enzyme]-L-cysteine + [acceptor protein]-L-lysine = [E2 ubiquitin-conjugating enzyme]-L-cysteine + N(6)-ubiquitinyl-[acceptor protein]-L-lysine.</text>
        <dbReference type="EC" id="2.3.2.27"/>
    </reaction>
</comment>
<dbReference type="UniPathway" id="UPA00143"/>